<comment type="caution">
    <text evidence="2">The sequence shown here is derived from an EMBL/GenBank/DDBJ whole genome shotgun (WGS) entry which is preliminary data.</text>
</comment>
<keyword evidence="1" id="KW-0732">Signal</keyword>
<feature type="chain" id="PRO_5001577882" description="Lipoprotein" evidence="1">
    <location>
        <begin position="22"/>
        <end position="258"/>
    </location>
</feature>
<dbReference type="InterPro" id="IPR036444">
    <property type="entry name" value="PLipase_A2_dom_sf"/>
</dbReference>
<reference evidence="2 3" key="1">
    <citation type="submission" date="2013-04" db="EMBL/GenBank/DDBJ databases">
        <title>Hyphomonas hirschiana VP5 Genome Sequencing.</title>
        <authorList>
            <person name="Lai Q."/>
            <person name="Shao Z."/>
        </authorList>
    </citation>
    <scope>NUCLEOTIDE SEQUENCE [LARGE SCALE GENOMIC DNA]</scope>
    <source>
        <strain evidence="2 3">VP5</strain>
    </source>
</reference>
<dbReference type="PATRIC" id="fig|1280951.3.peg.477"/>
<dbReference type="SUPFAM" id="SSF48619">
    <property type="entry name" value="Phospholipase A2, PLA2"/>
    <property type="match status" value="1"/>
</dbReference>
<proteinExistence type="predicted"/>
<name>A0A059G172_9PROT</name>
<dbReference type="Proteomes" id="UP000025061">
    <property type="component" value="Unassembled WGS sequence"/>
</dbReference>
<dbReference type="GO" id="GO:0050482">
    <property type="term" value="P:arachidonate secretion"/>
    <property type="evidence" value="ECO:0007669"/>
    <property type="project" value="InterPro"/>
</dbReference>
<dbReference type="GO" id="GO:0004623">
    <property type="term" value="F:phospholipase A2 activity"/>
    <property type="evidence" value="ECO:0007669"/>
    <property type="project" value="InterPro"/>
</dbReference>
<accession>A0A059G172</accession>
<dbReference type="AlphaFoldDB" id="A0A059G172"/>
<evidence type="ECO:0000256" key="1">
    <source>
        <dbReference type="SAM" id="SignalP"/>
    </source>
</evidence>
<dbReference type="Gene3D" id="1.20.90.10">
    <property type="entry name" value="Phospholipase A2 domain"/>
    <property type="match status" value="1"/>
</dbReference>
<dbReference type="OrthoDB" id="7630372at2"/>
<keyword evidence="3" id="KW-1185">Reference proteome</keyword>
<gene>
    <name evidence="2" type="ORF">HHI_02365</name>
</gene>
<dbReference type="EMBL" id="ARYI01000001">
    <property type="protein sequence ID" value="KCZ96486.1"/>
    <property type="molecule type" value="Genomic_DNA"/>
</dbReference>
<dbReference type="GO" id="GO:0006644">
    <property type="term" value="P:phospholipid metabolic process"/>
    <property type="evidence" value="ECO:0007669"/>
    <property type="project" value="InterPro"/>
</dbReference>
<dbReference type="RefSeq" id="WP_148205791.1">
    <property type="nucleotide sequence ID" value="NZ_ARYI01000001.1"/>
</dbReference>
<organism evidence="2 3">
    <name type="scientific">Hyphomonas hirschiana VP5</name>
    <dbReference type="NCBI Taxonomy" id="1280951"/>
    <lineage>
        <taxon>Bacteria</taxon>
        <taxon>Pseudomonadati</taxon>
        <taxon>Pseudomonadota</taxon>
        <taxon>Alphaproteobacteria</taxon>
        <taxon>Hyphomonadales</taxon>
        <taxon>Hyphomonadaceae</taxon>
        <taxon>Hyphomonas</taxon>
    </lineage>
</organism>
<evidence type="ECO:0008006" key="4">
    <source>
        <dbReference type="Google" id="ProtNLM"/>
    </source>
</evidence>
<evidence type="ECO:0000313" key="2">
    <source>
        <dbReference type="EMBL" id="KCZ96486.1"/>
    </source>
</evidence>
<protein>
    <recommendedName>
        <fullName evidence="4">Lipoprotein</fullName>
    </recommendedName>
</protein>
<evidence type="ECO:0000313" key="3">
    <source>
        <dbReference type="Proteomes" id="UP000025061"/>
    </source>
</evidence>
<sequence>MTRVVAAFVVFFGLVAPAAMAEPRMRDDVLVSASILGAQQDLDACGGRDLLDHIVPDGPFLEACRFHDACYRSGALDQGRCDADFLTDMRDACDAEYPGRSARTHNAACKVAASAYHKAVNSRFGSMLYPGGRTDGALGDVTQRLTASGGTPHLEACAQVTNTANRKLRYYLTLHDAAGKWIATAPAFKSAALQPGETRQLCASTQLSFFRSAGNIGPAYALTLKADDPASINPFGDLVSLDRMDCDTATGACRQVAP</sequence>
<feature type="signal peptide" evidence="1">
    <location>
        <begin position="1"/>
        <end position="21"/>
    </location>
</feature>